<name>A0AAD7ABI8_9AGAR</name>
<dbReference type="AlphaFoldDB" id="A0AAD7ABI8"/>
<keyword evidence="2" id="KW-1185">Reference proteome</keyword>
<dbReference type="Gene3D" id="2.60.120.260">
    <property type="entry name" value="Galactose-binding domain-like"/>
    <property type="match status" value="1"/>
</dbReference>
<proteinExistence type="predicted"/>
<dbReference type="EMBL" id="JARIHO010000011">
    <property type="protein sequence ID" value="KAJ7353631.1"/>
    <property type="molecule type" value="Genomic_DNA"/>
</dbReference>
<accession>A0AAD7ABI8</accession>
<evidence type="ECO:0000313" key="2">
    <source>
        <dbReference type="Proteomes" id="UP001218218"/>
    </source>
</evidence>
<sequence>MWTTSAGITNVPAGTSAFRLTFHPSPVFPLANITIAITTDNAYNLYFNNTLVGSSIDWPTPNVWTILNVPSNGPWIFAVLATNFQQTTINPAGVIASFRASNDAQQAFYNWWTGQIASPSVVWKAMSQAPNDFAQPSLNDSTWPSAVILTPYGGGQWGFLPAPVAKTLCG</sequence>
<comment type="caution">
    <text evidence="1">The sequence shown here is derived from an EMBL/GenBank/DDBJ whole genome shotgun (WGS) entry which is preliminary data.</text>
</comment>
<gene>
    <name evidence="1" type="ORF">DFH08DRAFT_69235</name>
</gene>
<reference evidence="1" key="1">
    <citation type="submission" date="2023-03" db="EMBL/GenBank/DDBJ databases">
        <title>Massive genome expansion in bonnet fungi (Mycena s.s.) driven by repeated elements and novel gene families across ecological guilds.</title>
        <authorList>
            <consortium name="Lawrence Berkeley National Laboratory"/>
            <person name="Harder C.B."/>
            <person name="Miyauchi S."/>
            <person name="Viragh M."/>
            <person name="Kuo A."/>
            <person name="Thoen E."/>
            <person name="Andreopoulos B."/>
            <person name="Lu D."/>
            <person name="Skrede I."/>
            <person name="Drula E."/>
            <person name="Henrissat B."/>
            <person name="Morin E."/>
            <person name="Kohler A."/>
            <person name="Barry K."/>
            <person name="LaButti K."/>
            <person name="Morin E."/>
            <person name="Salamov A."/>
            <person name="Lipzen A."/>
            <person name="Mereny Z."/>
            <person name="Hegedus B."/>
            <person name="Baldrian P."/>
            <person name="Stursova M."/>
            <person name="Weitz H."/>
            <person name="Taylor A."/>
            <person name="Grigoriev I.V."/>
            <person name="Nagy L.G."/>
            <person name="Martin F."/>
            <person name="Kauserud H."/>
        </authorList>
    </citation>
    <scope>NUCLEOTIDE SEQUENCE</scope>
    <source>
        <strain evidence="1">CBHHK002</strain>
    </source>
</reference>
<protein>
    <submittedName>
        <fullName evidence="1">Uncharacterized protein</fullName>
    </submittedName>
</protein>
<organism evidence="1 2">
    <name type="scientific">Mycena albidolilacea</name>
    <dbReference type="NCBI Taxonomy" id="1033008"/>
    <lineage>
        <taxon>Eukaryota</taxon>
        <taxon>Fungi</taxon>
        <taxon>Dikarya</taxon>
        <taxon>Basidiomycota</taxon>
        <taxon>Agaricomycotina</taxon>
        <taxon>Agaricomycetes</taxon>
        <taxon>Agaricomycetidae</taxon>
        <taxon>Agaricales</taxon>
        <taxon>Marasmiineae</taxon>
        <taxon>Mycenaceae</taxon>
        <taxon>Mycena</taxon>
    </lineage>
</organism>
<dbReference type="Proteomes" id="UP001218218">
    <property type="component" value="Unassembled WGS sequence"/>
</dbReference>
<evidence type="ECO:0000313" key="1">
    <source>
        <dbReference type="EMBL" id="KAJ7353631.1"/>
    </source>
</evidence>